<feature type="transmembrane region" description="Helical" evidence="1">
    <location>
        <begin position="15"/>
        <end position="34"/>
    </location>
</feature>
<dbReference type="Proteomes" id="UP000197068">
    <property type="component" value="Unassembled WGS sequence"/>
</dbReference>
<keyword evidence="1" id="KW-0812">Transmembrane</keyword>
<name>A0ABQ0N052_9GAMM</name>
<protein>
    <submittedName>
        <fullName evidence="2">Uncharacterized protein</fullName>
    </submittedName>
</protein>
<sequence>MECYVSDIVNAVLEWPLIIQGALGSGLFWLLLLLGQKITYLY</sequence>
<reference evidence="2 3" key="1">
    <citation type="submission" date="2017-06" db="EMBL/GenBank/DDBJ databases">
        <title>Whole Genome Sequences of Colwellia marinimaniae MTCD1.</title>
        <authorList>
            <person name="Kusumoto H."/>
            <person name="Inoue M."/>
            <person name="Tanikawa K."/>
            <person name="Maeji H."/>
            <person name="Cameron J.H."/>
            <person name="Bartlett D.H."/>
        </authorList>
    </citation>
    <scope>NUCLEOTIDE SEQUENCE [LARGE SCALE GENOMIC DNA]</scope>
    <source>
        <strain evidence="2 3">MTCD1</strain>
    </source>
</reference>
<evidence type="ECO:0000313" key="2">
    <source>
        <dbReference type="EMBL" id="GAW97997.1"/>
    </source>
</evidence>
<proteinExistence type="predicted"/>
<accession>A0ABQ0N052</accession>
<evidence type="ECO:0000313" key="3">
    <source>
        <dbReference type="Proteomes" id="UP000197068"/>
    </source>
</evidence>
<evidence type="ECO:0000256" key="1">
    <source>
        <dbReference type="SAM" id="Phobius"/>
    </source>
</evidence>
<gene>
    <name evidence="2" type="ORF">MTCD1_03655</name>
</gene>
<keyword evidence="1" id="KW-1133">Transmembrane helix</keyword>
<keyword evidence="3" id="KW-1185">Reference proteome</keyword>
<comment type="caution">
    <text evidence="2">The sequence shown here is derived from an EMBL/GenBank/DDBJ whole genome shotgun (WGS) entry which is preliminary data.</text>
</comment>
<organism evidence="2 3">
    <name type="scientific">Colwellia marinimaniae</name>
    <dbReference type="NCBI Taxonomy" id="1513592"/>
    <lineage>
        <taxon>Bacteria</taxon>
        <taxon>Pseudomonadati</taxon>
        <taxon>Pseudomonadota</taxon>
        <taxon>Gammaproteobacteria</taxon>
        <taxon>Alteromonadales</taxon>
        <taxon>Colwelliaceae</taxon>
        <taxon>Colwellia</taxon>
    </lineage>
</organism>
<keyword evidence="1" id="KW-0472">Membrane</keyword>
<dbReference type="EMBL" id="BDQM01000071">
    <property type="protein sequence ID" value="GAW97997.1"/>
    <property type="molecule type" value="Genomic_DNA"/>
</dbReference>